<evidence type="ECO:0000313" key="2">
    <source>
        <dbReference type="Proteomes" id="UP000053989"/>
    </source>
</evidence>
<sequence>LDARAVACKDHWVITSPNVDFVPEPHLFKEDEHELHPHADGRFGLVNCFQWPQNYEKEYKYSVCIPRKDSLPTHAIAWYNPTHNDFIIPPGSKFAVGMLLDAKVKEFEQLHHFLCNHHHHLQSRSVAKADLRHRMASAQHKVTRLRHHPLIFRDLVVFVAQLQ</sequence>
<accession>A0A0C3D2N7</accession>
<name>A0A0C3D2N7_9AGAM</name>
<gene>
    <name evidence="1" type="ORF">SCLCIDRAFT_95875</name>
</gene>
<dbReference type="InParanoid" id="A0A0C3D2N7"/>
<feature type="non-terminal residue" evidence="1">
    <location>
        <position position="163"/>
    </location>
</feature>
<dbReference type="AlphaFoldDB" id="A0A0C3D2N7"/>
<reference evidence="2" key="2">
    <citation type="submission" date="2015-01" db="EMBL/GenBank/DDBJ databases">
        <title>Evolutionary Origins and Diversification of the Mycorrhizal Mutualists.</title>
        <authorList>
            <consortium name="DOE Joint Genome Institute"/>
            <consortium name="Mycorrhizal Genomics Consortium"/>
            <person name="Kohler A."/>
            <person name="Kuo A."/>
            <person name="Nagy L.G."/>
            <person name="Floudas D."/>
            <person name="Copeland A."/>
            <person name="Barry K.W."/>
            <person name="Cichocki N."/>
            <person name="Veneault-Fourrey C."/>
            <person name="LaButti K."/>
            <person name="Lindquist E.A."/>
            <person name="Lipzen A."/>
            <person name="Lundell T."/>
            <person name="Morin E."/>
            <person name="Murat C."/>
            <person name="Riley R."/>
            <person name="Ohm R."/>
            <person name="Sun H."/>
            <person name="Tunlid A."/>
            <person name="Henrissat B."/>
            <person name="Grigoriev I.V."/>
            <person name="Hibbett D.S."/>
            <person name="Martin F."/>
        </authorList>
    </citation>
    <scope>NUCLEOTIDE SEQUENCE [LARGE SCALE GENOMIC DNA]</scope>
    <source>
        <strain evidence="2">Foug A</strain>
    </source>
</reference>
<proteinExistence type="predicted"/>
<dbReference type="OrthoDB" id="2804090at2759"/>
<feature type="non-terminal residue" evidence="1">
    <location>
        <position position="1"/>
    </location>
</feature>
<dbReference type="Proteomes" id="UP000053989">
    <property type="component" value="Unassembled WGS sequence"/>
</dbReference>
<evidence type="ECO:0000313" key="1">
    <source>
        <dbReference type="EMBL" id="KIM50644.1"/>
    </source>
</evidence>
<protein>
    <submittedName>
        <fullName evidence="1">Uncharacterized protein</fullName>
    </submittedName>
</protein>
<dbReference type="EMBL" id="KN822361">
    <property type="protein sequence ID" value="KIM50644.1"/>
    <property type="molecule type" value="Genomic_DNA"/>
</dbReference>
<organism evidence="1 2">
    <name type="scientific">Scleroderma citrinum Foug A</name>
    <dbReference type="NCBI Taxonomy" id="1036808"/>
    <lineage>
        <taxon>Eukaryota</taxon>
        <taxon>Fungi</taxon>
        <taxon>Dikarya</taxon>
        <taxon>Basidiomycota</taxon>
        <taxon>Agaricomycotina</taxon>
        <taxon>Agaricomycetes</taxon>
        <taxon>Agaricomycetidae</taxon>
        <taxon>Boletales</taxon>
        <taxon>Sclerodermatineae</taxon>
        <taxon>Sclerodermataceae</taxon>
        <taxon>Scleroderma</taxon>
    </lineage>
</organism>
<reference evidence="1 2" key="1">
    <citation type="submission" date="2014-04" db="EMBL/GenBank/DDBJ databases">
        <authorList>
            <consortium name="DOE Joint Genome Institute"/>
            <person name="Kuo A."/>
            <person name="Kohler A."/>
            <person name="Nagy L.G."/>
            <person name="Floudas D."/>
            <person name="Copeland A."/>
            <person name="Barry K.W."/>
            <person name="Cichocki N."/>
            <person name="Veneault-Fourrey C."/>
            <person name="LaButti K."/>
            <person name="Lindquist E.A."/>
            <person name="Lipzen A."/>
            <person name="Lundell T."/>
            <person name="Morin E."/>
            <person name="Murat C."/>
            <person name="Sun H."/>
            <person name="Tunlid A."/>
            <person name="Henrissat B."/>
            <person name="Grigoriev I.V."/>
            <person name="Hibbett D.S."/>
            <person name="Martin F."/>
            <person name="Nordberg H.P."/>
            <person name="Cantor M.N."/>
            <person name="Hua S.X."/>
        </authorList>
    </citation>
    <scope>NUCLEOTIDE SEQUENCE [LARGE SCALE GENOMIC DNA]</scope>
    <source>
        <strain evidence="1 2">Foug A</strain>
    </source>
</reference>
<keyword evidence="2" id="KW-1185">Reference proteome</keyword>
<dbReference type="HOGENOM" id="CLU_125776_0_0_1"/>